<feature type="domain" description="Arrestin C-terminal-like" evidence="2">
    <location>
        <begin position="26"/>
        <end position="91"/>
    </location>
</feature>
<dbReference type="InterPro" id="IPR011022">
    <property type="entry name" value="Arrestin_C-like"/>
</dbReference>
<gene>
    <name evidence="3" type="ORF">EB796_004547</name>
</gene>
<dbReference type="SUPFAM" id="SSF81296">
    <property type="entry name" value="E set domains"/>
    <property type="match status" value="1"/>
</dbReference>
<sequence>MRTLLGVVRFTLQQFSRADVEITVVSVTSEVSPYLSSKCNSSWSNEQLTIPNVTPSIANCSILRVVYFVKVSLRIPGSMKLATVLPVTLGSNVGLGYMLMPPPYSSAAELPSYDYNSTSDEDEDYPHPPNSRAQTPPPCYSDIFDSDSEDDEALDEAAAPAVTEADVVTTL</sequence>
<dbReference type="InterPro" id="IPR014756">
    <property type="entry name" value="Ig_E-set"/>
</dbReference>
<accession>A0A7J7KES4</accession>
<evidence type="ECO:0000259" key="2">
    <source>
        <dbReference type="Pfam" id="PF02752"/>
    </source>
</evidence>
<evidence type="ECO:0000313" key="3">
    <source>
        <dbReference type="EMBL" id="KAF6037139.1"/>
    </source>
</evidence>
<dbReference type="AlphaFoldDB" id="A0A7J7KES4"/>
<feature type="compositionally biased region" description="Acidic residues" evidence="1">
    <location>
        <begin position="144"/>
        <end position="155"/>
    </location>
</feature>
<comment type="caution">
    <text evidence="3">The sequence shown here is derived from an EMBL/GenBank/DDBJ whole genome shotgun (WGS) entry which is preliminary data.</text>
</comment>
<protein>
    <recommendedName>
        <fullName evidence="2">Arrestin C-terminal-like domain-containing protein</fullName>
    </recommendedName>
</protein>
<organism evidence="3 4">
    <name type="scientific">Bugula neritina</name>
    <name type="common">Brown bryozoan</name>
    <name type="synonym">Sertularia neritina</name>
    <dbReference type="NCBI Taxonomy" id="10212"/>
    <lineage>
        <taxon>Eukaryota</taxon>
        <taxon>Metazoa</taxon>
        <taxon>Spiralia</taxon>
        <taxon>Lophotrochozoa</taxon>
        <taxon>Bryozoa</taxon>
        <taxon>Gymnolaemata</taxon>
        <taxon>Cheilostomatida</taxon>
        <taxon>Flustrina</taxon>
        <taxon>Buguloidea</taxon>
        <taxon>Bugulidae</taxon>
        <taxon>Bugula</taxon>
    </lineage>
</organism>
<dbReference type="InterPro" id="IPR014752">
    <property type="entry name" value="Arrestin-like_C"/>
</dbReference>
<dbReference type="PANTHER" id="PTHR11188">
    <property type="entry name" value="ARRESTIN DOMAIN CONTAINING PROTEIN"/>
    <property type="match status" value="1"/>
</dbReference>
<evidence type="ECO:0000256" key="1">
    <source>
        <dbReference type="SAM" id="MobiDB-lite"/>
    </source>
</evidence>
<feature type="compositionally biased region" description="Low complexity" evidence="1">
    <location>
        <begin position="156"/>
        <end position="171"/>
    </location>
</feature>
<keyword evidence="4" id="KW-1185">Reference proteome</keyword>
<reference evidence="3" key="1">
    <citation type="submission" date="2020-06" db="EMBL/GenBank/DDBJ databases">
        <title>Draft genome of Bugula neritina, a colonial animal packing powerful symbionts and potential medicines.</title>
        <authorList>
            <person name="Rayko M."/>
        </authorList>
    </citation>
    <scope>NUCLEOTIDE SEQUENCE [LARGE SCALE GENOMIC DNA]</scope>
    <source>
        <strain evidence="3">Kwan_BN1</strain>
    </source>
</reference>
<dbReference type="OrthoDB" id="2333384at2759"/>
<dbReference type="InterPro" id="IPR050357">
    <property type="entry name" value="Arrestin_domain-protein"/>
</dbReference>
<dbReference type="PANTHER" id="PTHR11188:SF17">
    <property type="entry name" value="FI21816P1"/>
    <property type="match status" value="1"/>
</dbReference>
<dbReference type="EMBL" id="VXIV02000616">
    <property type="protein sequence ID" value="KAF6037139.1"/>
    <property type="molecule type" value="Genomic_DNA"/>
</dbReference>
<dbReference type="GO" id="GO:0015031">
    <property type="term" value="P:protein transport"/>
    <property type="evidence" value="ECO:0007669"/>
    <property type="project" value="TreeGrafter"/>
</dbReference>
<proteinExistence type="predicted"/>
<dbReference type="Pfam" id="PF02752">
    <property type="entry name" value="Arrestin_C"/>
    <property type="match status" value="1"/>
</dbReference>
<feature type="region of interest" description="Disordered" evidence="1">
    <location>
        <begin position="110"/>
        <end position="171"/>
    </location>
</feature>
<dbReference type="GO" id="GO:0005737">
    <property type="term" value="C:cytoplasm"/>
    <property type="evidence" value="ECO:0007669"/>
    <property type="project" value="TreeGrafter"/>
</dbReference>
<evidence type="ECO:0000313" key="4">
    <source>
        <dbReference type="Proteomes" id="UP000593567"/>
    </source>
</evidence>
<dbReference type="Gene3D" id="2.60.40.640">
    <property type="match status" value="1"/>
</dbReference>
<dbReference type="Proteomes" id="UP000593567">
    <property type="component" value="Unassembled WGS sequence"/>
</dbReference>
<name>A0A7J7KES4_BUGNE</name>